<proteinExistence type="predicted"/>
<dbReference type="AlphaFoldDB" id="A0A6P8BC83"/>
<feature type="region of interest" description="Disordered" evidence="1">
    <location>
        <begin position="356"/>
        <end position="387"/>
    </location>
</feature>
<evidence type="ECO:0008006" key="4">
    <source>
        <dbReference type="Google" id="ProtNLM"/>
    </source>
</evidence>
<gene>
    <name evidence="3" type="ORF">PgNI_03658</name>
</gene>
<sequence>MASMSENQAMADGQIEHQLLDAEPAANTMDETTTSDNQRQLAELALRLSGGGTDESAMQVGQPEVPLPANGDANGSILQISDHNDDGTTNTEVNVDMPLAATELVEPEQQNQEEHPSLEQNTTETIQKAHKVMILTLPSPPLTAPQAGENVTHRPELRWETRDGAPFYREPGNATSNNGIGNEVEGWMDVFWKPSGYFSWFVPTEQEKEVEEQMSKAMLLGDLALYSSPALDYNPMYHDLVTDQRYYFHKRQPVCDPAKAAASAVRETYLQMVSELGNKRLPEPLEEAPTLSLPSTAAAPIPGTSFVWPPTNISGSSPDSRLYPEAPINPLDNEILTPQQDPAVKDVDEAAVYGIKRPGPVTPESAQKRAKTTPSSPTTPEVNVEPPPTLMFPVAPRTPNGNPKDVTAQQWAYMLDLHQIRQEPLIRDERPEIVWKVLFDKTEAKWKPKSKTQASPTIAVAKVTTSGRTRPVVAALSSAGGSQENPISLDTPEGKVYTPRVGTAGNPITVELGIAEEDVSVISPVSFWTSPASSSTPGSELSWPKTPVRASAPSQDPFAARVTRSADKKTATSLRRDGFEFYQTNDGELLRYQNMIEDQGVVPGTLLPDGRQPDRLLIDNFRKDSKKLKETTSNFSPRKYTVHPKNTPLNSKEYWENWLQHKNQATPTTADSHTAAARQRWIDDAPRSSSQPALLRGFPMVEMVMFVRANNRQDEGNCYWNALSLHMYGRPDFGERVKLEHLRHVEAVLNTPQHPRHEAYTNVNARFFQTNAEGLSGGPFVANMWQILHLPGSWTPSWMTQITADVYGVFVVLYTLKCEKRLLVTETTTRGAYNSRHIFLLFVDGNHYQPMIPNEFDPSEFRCPRPSKELTKAYVFGDSKRWGEGVTHGWRNDVSFGNRVPMSLPVDHNMGATYTDTERLLKAVVEGGTGSWKSEL</sequence>
<reference evidence="3" key="1">
    <citation type="journal article" date="2019" name="Mol. Biol. Evol.">
        <title>Blast fungal genomes show frequent chromosomal changes, gene gains and losses, and effector gene turnover.</title>
        <authorList>
            <person name="Gomez Luciano L.B."/>
            <person name="Jason Tsai I."/>
            <person name="Chuma I."/>
            <person name="Tosa Y."/>
            <person name="Chen Y.H."/>
            <person name="Li J.Y."/>
            <person name="Li M.Y."/>
            <person name="Jade Lu M.Y."/>
            <person name="Nakayashiki H."/>
            <person name="Li W.H."/>
        </authorList>
    </citation>
    <scope>NUCLEOTIDE SEQUENCE</scope>
    <source>
        <strain evidence="3">NI907</strain>
    </source>
</reference>
<evidence type="ECO:0000313" key="2">
    <source>
        <dbReference type="Proteomes" id="UP000515153"/>
    </source>
</evidence>
<feature type="region of interest" description="Disordered" evidence="1">
    <location>
        <begin position="1"/>
        <end position="37"/>
    </location>
</feature>
<feature type="region of interest" description="Disordered" evidence="1">
    <location>
        <begin position="532"/>
        <end position="557"/>
    </location>
</feature>
<organism evidence="2 3">
    <name type="scientific">Pyricularia grisea</name>
    <name type="common">Crabgrass-specific blast fungus</name>
    <name type="synonym">Magnaporthe grisea</name>
    <dbReference type="NCBI Taxonomy" id="148305"/>
    <lineage>
        <taxon>Eukaryota</taxon>
        <taxon>Fungi</taxon>
        <taxon>Dikarya</taxon>
        <taxon>Ascomycota</taxon>
        <taxon>Pezizomycotina</taxon>
        <taxon>Sordariomycetes</taxon>
        <taxon>Sordariomycetidae</taxon>
        <taxon>Magnaporthales</taxon>
        <taxon>Pyriculariaceae</taxon>
        <taxon>Pyricularia</taxon>
    </lineage>
</organism>
<evidence type="ECO:0000313" key="3">
    <source>
        <dbReference type="RefSeq" id="XP_030984765.1"/>
    </source>
</evidence>
<dbReference type="CDD" id="cd22744">
    <property type="entry name" value="OTU"/>
    <property type="match status" value="1"/>
</dbReference>
<reference evidence="3" key="2">
    <citation type="submission" date="2019-10" db="EMBL/GenBank/DDBJ databases">
        <authorList>
            <consortium name="NCBI Genome Project"/>
        </authorList>
    </citation>
    <scope>NUCLEOTIDE SEQUENCE</scope>
    <source>
        <strain evidence="3">NI907</strain>
    </source>
</reference>
<dbReference type="RefSeq" id="XP_030984765.1">
    <property type="nucleotide sequence ID" value="XM_031123712.1"/>
</dbReference>
<name>A0A6P8BC83_PYRGI</name>
<dbReference type="Proteomes" id="UP000515153">
    <property type="component" value="Unplaced"/>
</dbReference>
<keyword evidence="2" id="KW-1185">Reference proteome</keyword>
<protein>
    <recommendedName>
        <fullName evidence="4">OTU domain-containing protein</fullName>
    </recommendedName>
</protein>
<accession>A0A6P8BC83</accession>
<evidence type="ECO:0000256" key="1">
    <source>
        <dbReference type="SAM" id="MobiDB-lite"/>
    </source>
</evidence>
<dbReference type="Gene3D" id="3.90.70.80">
    <property type="match status" value="1"/>
</dbReference>
<reference evidence="3" key="3">
    <citation type="submission" date="2025-08" db="UniProtKB">
        <authorList>
            <consortium name="RefSeq"/>
        </authorList>
    </citation>
    <scope>IDENTIFICATION</scope>
    <source>
        <strain evidence="3">NI907</strain>
    </source>
</reference>
<dbReference type="KEGG" id="pgri:PgNI_03658"/>
<dbReference type="GeneID" id="41958621"/>